<protein>
    <recommendedName>
        <fullName evidence="3">F-box-like domain protein</fullName>
    </recommendedName>
</protein>
<name>A0A0A1UMC6_9AGAM</name>
<feature type="non-terminal residue" evidence="1">
    <location>
        <position position="383"/>
    </location>
</feature>
<dbReference type="Proteomes" id="UP000030108">
    <property type="component" value="Unassembled WGS sequence"/>
</dbReference>
<accession>A0A0A1UMC6</accession>
<dbReference type="EMBL" id="JATN01000321">
    <property type="protein sequence ID" value="EUC59833.1"/>
    <property type="molecule type" value="Genomic_DNA"/>
</dbReference>
<reference evidence="2" key="1">
    <citation type="journal article" date="2014" name="Genome Announc.">
        <title>Draft genome sequence of the plant-pathogenic soil fungus Rhizoctonia solani anastomosis group 3 strain Rhs1AP.</title>
        <authorList>
            <person name="Cubeta M.A."/>
            <person name="Thomas E."/>
            <person name="Dean R.A."/>
            <person name="Jabaji S."/>
            <person name="Neate S.M."/>
            <person name="Tavantzis S."/>
            <person name="Toda T."/>
            <person name="Vilgalys R."/>
            <person name="Bharathan N."/>
            <person name="Fedorova-Abrams N."/>
            <person name="Pakala S.B."/>
            <person name="Pakala S.M."/>
            <person name="Zafar N."/>
            <person name="Joardar V."/>
            <person name="Losada L."/>
            <person name="Nierman W.C."/>
        </authorList>
    </citation>
    <scope>NUCLEOTIDE SEQUENCE [LARGE SCALE GENOMIC DNA]</scope>
    <source>
        <strain evidence="2">AG-3</strain>
    </source>
</reference>
<evidence type="ECO:0008006" key="3">
    <source>
        <dbReference type="Google" id="ProtNLM"/>
    </source>
</evidence>
<dbReference type="AlphaFoldDB" id="A0A0A1UMC6"/>
<evidence type="ECO:0000313" key="1">
    <source>
        <dbReference type="EMBL" id="EUC59833.1"/>
    </source>
</evidence>
<proteinExistence type="predicted"/>
<gene>
    <name evidence="1" type="ORF">RSOL_325110</name>
</gene>
<evidence type="ECO:0000313" key="2">
    <source>
        <dbReference type="Proteomes" id="UP000030108"/>
    </source>
</evidence>
<comment type="caution">
    <text evidence="1">The sequence shown here is derived from an EMBL/GenBank/DDBJ whole genome shotgun (WGS) entry which is preliminary data.</text>
</comment>
<sequence length="383" mass="43617">MTIARVVPSNLIADLAQHASRFRTINIVAEVPSAIQNLLSSLMDHNVSNSLSELSLCVTDTEHIDRLGPEPYYMFLPDNETSERQFSQLVQSLTRFRCYGATLNWRNITFSSRLVEIRLHSVIIGNDHFLHSMLLVISTASELQKLDLISITSFPQPIMMPPFQLVFSQLQSLVLEDLRFNTLSIILHSIIPSSYKLTLALTNRSLTTVTAVRNVVPQPIDRSELWDLLEGVPVENLLLENQNNCPDQYTLAIIMDAMMSIGTLMIDGWTIDEEFCTAFTKREQELDGWEIDIPKIRDLSLTNVRIDDREGLRRLIRSHNLESIFLSGHFNHGPKGSEALEDWHILAPWDNTVEWLAGDIPSIAMSFGNYSPPEFRSAIWQLW</sequence>
<dbReference type="OrthoDB" id="10519275at2759"/>
<organism evidence="1 2">
    <name type="scientific">Rhizoctonia solani AG-3 Rhs1AP</name>
    <dbReference type="NCBI Taxonomy" id="1086054"/>
    <lineage>
        <taxon>Eukaryota</taxon>
        <taxon>Fungi</taxon>
        <taxon>Dikarya</taxon>
        <taxon>Basidiomycota</taxon>
        <taxon>Agaricomycotina</taxon>
        <taxon>Agaricomycetes</taxon>
        <taxon>Cantharellales</taxon>
        <taxon>Ceratobasidiaceae</taxon>
        <taxon>Rhizoctonia</taxon>
    </lineage>
</organism>